<comment type="subcellular location">
    <subcellularLocation>
        <location evidence="2">Nucleus</location>
    </subcellularLocation>
</comment>
<feature type="domain" description="DDE Tnp4" evidence="8">
    <location>
        <begin position="2"/>
        <end position="133"/>
    </location>
</feature>
<keyword evidence="6" id="KW-0378">Hydrolase</keyword>
<dbReference type="Pfam" id="PF13359">
    <property type="entry name" value="DDE_Tnp_4"/>
    <property type="match status" value="1"/>
</dbReference>
<organism evidence="9">
    <name type="scientific">Sipha flava</name>
    <name type="common">yellow sugarcane aphid</name>
    <dbReference type="NCBI Taxonomy" id="143950"/>
    <lineage>
        <taxon>Eukaryota</taxon>
        <taxon>Metazoa</taxon>
        <taxon>Ecdysozoa</taxon>
        <taxon>Arthropoda</taxon>
        <taxon>Hexapoda</taxon>
        <taxon>Insecta</taxon>
        <taxon>Pterygota</taxon>
        <taxon>Neoptera</taxon>
        <taxon>Paraneoptera</taxon>
        <taxon>Hemiptera</taxon>
        <taxon>Sternorrhyncha</taxon>
        <taxon>Aphidomorpha</taxon>
        <taxon>Aphidoidea</taxon>
        <taxon>Aphididae</taxon>
        <taxon>Sipha</taxon>
    </lineage>
</organism>
<comment type="cofactor">
    <cofactor evidence="1">
        <name>a divalent metal cation</name>
        <dbReference type="ChEBI" id="CHEBI:60240"/>
    </cofactor>
</comment>
<evidence type="ECO:0000256" key="3">
    <source>
        <dbReference type="ARBA" id="ARBA00006958"/>
    </source>
</evidence>
<gene>
    <name evidence="9" type="primary">HARBI1_5</name>
    <name evidence="11" type="synonym">LOC112681112</name>
    <name evidence="9" type="ORF">g.19401</name>
</gene>
<evidence type="ECO:0000256" key="2">
    <source>
        <dbReference type="ARBA" id="ARBA00004123"/>
    </source>
</evidence>
<evidence type="ECO:0000256" key="6">
    <source>
        <dbReference type="ARBA" id="ARBA00022801"/>
    </source>
</evidence>
<proteinExistence type="inferred from homology"/>
<evidence type="ECO:0000313" key="11">
    <source>
        <dbReference type="RefSeq" id="XP_025407166.1"/>
    </source>
</evidence>
<dbReference type="GO" id="GO:0046872">
    <property type="term" value="F:metal ion binding"/>
    <property type="evidence" value="ECO:0007669"/>
    <property type="project" value="UniProtKB-KW"/>
</dbReference>
<accession>A0A2S2Q3Y5</accession>
<dbReference type="GO" id="GO:0005634">
    <property type="term" value="C:nucleus"/>
    <property type="evidence" value="ECO:0007669"/>
    <property type="project" value="UniProtKB-SubCell"/>
</dbReference>
<evidence type="ECO:0000313" key="10">
    <source>
        <dbReference type="Proteomes" id="UP000694846"/>
    </source>
</evidence>
<sequence length="213" mass="24595">MAIVNSNYEFTYVDVGKNGRISDGGVIESTIFYELLNQGKLHLPKNEDTVKKMNFVFLADEAFSLNENILKPYSQRELDYEKRIFNYRLSRARNCVENAFGLIAARFRVLQSAIHLAPEKATYIVLAICILHNFLRKRGGSYISSSTFDREDNDHILQNGEWRDSNSQLHGLQPTRNASVSMRAKMNREQYKDFFNNEGSVEWQDNILKLGRA</sequence>
<keyword evidence="10" id="KW-1185">Reference proteome</keyword>
<keyword evidence="4" id="KW-0540">Nuclease</keyword>
<evidence type="ECO:0000256" key="5">
    <source>
        <dbReference type="ARBA" id="ARBA00022723"/>
    </source>
</evidence>
<evidence type="ECO:0000313" key="9">
    <source>
        <dbReference type="EMBL" id="MBY72465.1"/>
    </source>
</evidence>
<evidence type="ECO:0000259" key="8">
    <source>
        <dbReference type="Pfam" id="PF13359"/>
    </source>
</evidence>
<dbReference type="RefSeq" id="XP_025407166.1">
    <property type="nucleotide sequence ID" value="XM_025551381.1"/>
</dbReference>
<dbReference type="AlphaFoldDB" id="A0A2S2Q3Y5"/>
<reference evidence="9" key="1">
    <citation type="submission" date="2018-04" db="EMBL/GenBank/DDBJ databases">
        <title>Transcriptome assembly of Sipha flava.</title>
        <authorList>
            <person name="Scully E.D."/>
            <person name="Geib S.M."/>
            <person name="Palmer N.A."/>
            <person name="Koch K."/>
            <person name="Bradshaw J."/>
            <person name="Heng-Moss T."/>
            <person name="Sarath G."/>
        </authorList>
    </citation>
    <scope>NUCLEOTIDE SEQUENCE</scope>
</reference>
<dbReference type="PANTHER" id="PTHR22930:SF269">
    <property type="entry name" value="NUCLEASE HARBI1-LIKE PROTEIN"/>
    <property type="match status" value="1"/>
</dbReference>
<dbReference type="PANTHER" id="PTHR22930">
    <property type="match status" value="1"/>
</dbReference>
<dbReference type="InterPro" id="IPR045249">
    <property type="entry name" value="HARBI1-like"/>
</dbReference>
<dbReference type="EMBL" id="GGMS01003262">
    <property type="protein sequence ID" value="MBY72465.1"/>
    <property type="molecule type" value="Transcribed_RNA"/>
</dbReference>
<evidence type="ECO:0000256" key="4">
    <source>
        <dbReference type="ARBA" id="ARBA00022722"/>
    </source>
</evidence>
<dbReference type="GO" id="GO:0016787">
    <property type="term" value="F:hydrolase activity"/>
    <property type="evidence" value="ECO:0007669"/>
    <property type="project" value="UniProtKB-KW"/>
</dbReference>
<reference evidence="11" key="2">
    <citation type="submission" date="2025-04" db="UniProtKB">
        <authorList>
            <consortium name="RefSeq"/>
        </authorList>
    </citation>
    <scope>IDENTIFICATION</scope>
    <source>
        <tissue evidence="11">Whole body</tissue>
    </source>
</reference>
<keyword evidence="7" id="KW-0539">Nucleus</keyword>
<evidence type="ECO:0000256" key="7">
    <source>
        <dbReference type="ARBA" id="ARBA00023242"/>
    </source>
</evidence>
<protein>
    <submittedName>
        <fullName evidence="9 11">Nuclease HARBI1</fullName>
    </submittedName>
</protein>
<name>A0A2S2Q3Y5_9HEMI</name>
<evidence type="ECO:0000256" key="1">
    <source>
        <dbReference type="ARBA" id="ARBA00001968"/>
    </source>
</evidence>
<dbReference type="OrthoDB" id="6588555at2759"/>
<dbReference type="GO" id="GO:0004518">
    <property type="term" value="F:nuclease activity"/>
    <property type="evidence" value="ECO:0007669"/>
    <property type="project" value="UniProtKB-KW"/>
</dbReference>
<comment type="similarity">
    <text evidence="3">Belongs to the HARBI1 family.</text>
</comment>
<keyword evidence="5" id="KW-0479">Metal-binding</keyword>
<dbReference type="InterPro" id="IPR027806">
    <property type="entry name" value="HARBI1_dom"/>
</dbReference>
<dbReference type="Proteomes" id="UP000694846">
    <property type="component" value="Unplaced"/>
</dbReference>